<dbReference type="InterPro" id="IPR027417">
    <property type="entry name" value="P-loop_NTPase"/>
</dbReference>
<reference evidence="4" key="1">
    <citation type="submission" date="2017-02" db="UniProtKB">
        <authorList>
            <consortium name="WormBaseParasite"/>
        </authorList>
    </citation>
    <scope>IDENTIFICATION</scope>
</reference>
<accession>A0A0N4ZL91</accession>
<proteinExistence type="inferred from homology"/>
<keyword evidence="3" id="KW-1185">Reference proteome</keyword>
<dbReference type="PANTHER" id="PTHR10760">
    <property type="entry name" value="TORSIN"/>
    <property type="match status" value="1"/>
</dbReference>
<evidence type="ECO:0000313" key="3">
    <source>
        <dbReference type="Proteomes" id="UP000038045"/>
    </source>
</evidence>
<feature type="region of interest" description="Disordered" evidence="2">
    <location>
        <begin position="218"/>
        <end position="237"/>
    </location>
</feature>
<comment type="similarity">
    <text evidence="1">Belongs to the ClpA/ClpB family. Torsin subfamily.</text>
</comment>
<dbReference type="STRING" id="131310.A0A0N4ZL91"/>
<dbReference type="GO" id="GO:0005737">
    <property type="term" value="C:cytoplasm"/>
    <property type="evidence" value="ECO:0007669"/>
    <property type="project" value="UniProtKB-ARBA"/>
</dbReference>
<dbReference type="PANTHER" id="PTHR10760:SF2">
    <property type="entry name" value="LD13476P-RELATED"/>
    <property type="match status" value="1"/>
</dbReference>
<name>A0A0N4ZL91_PARTI</name>
<protein>
    <submittedName>
        <fullName evidence="4">AAA domain-containing protein</fullName>
    </submittedName>
</protein>
<dbReference type="SUPFAM" id="SSF52540">
    <property type="entry name" value="P-loop containing nucleoside triphosphate hydrolases"/>
    <property type="match status" value="1"/>
</dbReference>
<evidence type="ECO:0000256" key="2">
    <source>
        <dbReference type="SAM" id="MobiDB-lite"/>
    </source>
</evidence>
<dbReference type="AlphaFoldDB" id="A0A0N4ZL91"/>
<dbReference type="GO" id="GO:0005524">
    <property type="term" value="F:ATP binding"/>
    <property type="evidence" value="ECO:0007669"/>
    <property type="project" value="InterPro"/>
</dbReference>
<dbReference type="InterPro" id="IPR010448">
    <property type="entry name" value="Torsin"/>
</dbReference>
<dbReference type="Pfam" id="PF06309">
    <property type="entry name" value="Torsin"/>
    <property type="match status" value="1"/>
</dbReference>
<sequence length="675" mass="78573">MDDKLSDDCRCYRFQHNALDAYKMVRRLTNTKKCNENDTSNEIWKLKKLCEEHKTIIINQKREIYNITQERDEMIVKNKFLNLENEKMHKNYNELLLTLAELKNKVFITHNKLIKSKKEYDEINRKKNDNMDKVCKQYNCCKKMLMLTFDIIKEMKKNHINKTLNDKSIELLNNFDVDAALNYIDKESFEYGSNENVFNTKTIRKASLKEVINDFGKEKSNNKPLGERNEKVKSRRGSIKDCKLKNPIALKSRKSFHLKRKLSNGKNQLPIFNNMSQDPSKVISYINDNTTKNEKVYDTRGEDMEKIKRYFESINKDIYNSYDNNSTNKVTDNLGDINLVDVYEVEISHGELFSMILGSAIVAGMGSLLYWNKCKVLECCESPWIEIKANEFEKELRKKLHGQHIAIEAIENLVKGHLKLVEKGKSKKSLVLSFHGWPGIGKTYTSSIIAEHLYKKGFLSKYVVKHYATRDFPLQNHVETYKNDLQQWISGNLTECTKTLFIFDEIDKMSPKILDAVAIFGQENVYVNGKKANDAIFIFISNAGGHAISAKAKDFYERKIFREDLRIEDFENVLRENAINDGGLEDSDMILRGIIDVFVPFLPLEKKHVENCIDDLLNEKGYNDTSSNLIIKEYLFKQITFTPKENPIFAVSGCRMLDKKMELIAERYYPKSIDP</sequence>
<organism evidence="3 4">
    <name type="scientific">Parastrongyloides trichosuri</name>
    <name type="common">Possum-specific nematode worm</name>
    <dbReference type="NCBI Taxonomy" id="131310"/>
    <lineage>
        <taxon>Eukaryota</taxon>
        <taxon>Metazoa</taxon>
        <taxon>Ecdysozoa</taxon>
        <taxon>Nematoda</taxon>
        <taxon>Chromadorea</taxon>
        <taxon>Rhabditida</taxon>
        <taxon>Tylenchina</taxon>
        <taxon>Panagrolaimomorpha</taxon>
        <taxon>Strongyloidoidea</taxon>
        <taxon>Strongyloididae</taxon>
        <taxon>Parastrongyloides</taxon>
    </lineage>
</organism>
<dbReference type="GO" id="GO:0016887">
    <property type="term" value="F:ATP hydrolysis activity"/>
    <property type="evidence" value="ECO:0007669"/>
    <property type="project" value="InterPro"/>
</dbReference>
<dbReference type="GO" id="GO:0012505">
    <property type="term" value="C:endomembrane system"/>
    <property type="evidence" value="ECO:0007669"/>
    <property type="project" value="UniProtKB-ARBA"/>
</dbReference>
<dbReference type="WBParaSite" id="PTRK_0000904600.1">
    <property type="protein sequence ID" value="PTRK_0000904600.1"/>
    <property type="gene ID" value="PTRK_0000904600"/>
</dbReference>
<evidence type="ECO:0000313" key="4">
    <source>
        <dbReference type="WBParaSite" id="PTRK_0000904600.1"/>
    </source>
</evidence>
<dbReference type="Proteomes" id="UP000038045">
    <property type="component" value="Unplaced"/>
</dbReference>
<evidence type="ECO:0000256" key="1">
    <source>
        <dbReference type="ARBA" id="ARBA00006235"/>
    </source>
</evidence>
<dbReference type="Gene3D" id="3.40.50.300">
    <property type="entry name" value="P-loop containing nucleotide triphosphate hydrolases"/>
    <property type="match status" value="1"/>
</dbReference>